<gene>
    <name evidence="1" type="ORF">GCM10023205_18860</name>
</gene>
<dbReference type="EMBL" id="BAABHS010000005">
    <property type="protein sequence ID" value="GAA4956785.1"/>
    <property type="molecule type" value="Genomic_DNA"/>
</dbReference>
<protein>
    <recommendedName>
        <fullName evidence="3">Asp23/Gls24 family envelope stress response protein</fullName>
    </recommendedName>
</protein>
<evidence type="ECO:0000313" key="2">
    <source>
        <dbReference type="Proteomes" id="UP001500466"/>
    </source>
</evidence>
<accession>A0ABP9GY61</accession>
<evidence type="ECO:0000313" key="1">
    <source>
        <dbReference type="EMBL" id="GAA4956785.1"/>
    </source>
</evidence>
<dbReference type="Proteomes" id="UP001500466">
    <property type="component" value="Unassembled WGS sequence"/>
</dbReference>
<organism evidence="1 2">
    <name type="scientific">Yinghuangia aomiensis</name>
    <dbReference type="NCBI Taxonomy" id="676205"/>
    <lineage>
        <taxon>Bacteria</taxon>
        <taxon>Bacillati</taxon>
        <taxon>Actinomycetota</taxon>
        <taxon>Actinomycetes</taxon>
        <taxon>Kitasatosporales</taxon>
        <taxon>Streptomycetaceae</taxon>
        <taxon>Yinghuangia</taxon>
    </lineage>
</organism>
<evidence type="ECO:0008006" key="3">
    <source>
        <dbReference type="Google" id="ProtNLM"/>
    </source>
</evidence>
<dbReference type="RefSeq" id="WP_345674882.1">
    <property type="nucleotide sequence ID" value="NZ_BAABHS010000005.1"/>
</dbReference>
<proteinExistence type="predicted"/>
<comment type="caution">
    <text evidence="1">The sequence shown here is derived from an EMBL/GenBank/DDBJ whole genome shotgun (WGS) entry which is preliminary data.</text>
</comment>
<keyword evidence="2" id="KW-1185">Reference proteome</keyword>
<reference evidence="2" key="1">
    <citation type="journal article" date="2019" name="Int. J. Syst. Evol. Microbiol.">
        <title>The Global Catalogue of Microorganisms (GCM) 10K type strain sequencing project: providing services to taxonomists for standard genome sequencing and annotation.</title>
        <authorList>
            <consortium name="The Broad Institute Genomics Platform"/>
            <consortium name="The Broad Institute Genome Sequencing Center for Infectious Disease"/>
            <person name="Wu L."/>
            <person name="Ma J."/>
        </authorList>
    </citation>
    <scope>NUCLEOTIDE SEQUENCE [LARGE SCALE GENOMIC DNA]</scope>
    <source>
        <strain evidence="2">JCM 17986</strain>
    </source>
</reference>
<name>A0ABP9GY61_9ACTN</name>
<sequence>MTLRYTPAPTTPGPARRLALAAAEAARRVPGVAYLSPGVRGGDVRRARRVPDQAAGVTVTTREGGWHVRIHLAVYEGHHVASVAGAVRAAVVGALRSAMPTWPDGSGQEPRVGPPAGARAELVAVGVVVTAVLAAPR</sequence>